<evidence type="ECO:0000256" key="1">
    <source>
        <dbReference type="SAM" id="MobiDB-lite"/>
    </source>
</evidence>
<dbReference type="GeneID" id="85316764"/>
<protein>
    <submittedName>
        <fullName evidence="2">Uncharacterized protein</fullName>
    </submittedName>
</protein>
<evidence type="ECO:0000313" key="2">
    <source>
        <dbReference type="EMBL" id="KAK0728111.1"/>
    </source>
</evidence>
<sequence>MSNLDPKSCVGLRIRREGDMHDSWTTVTHPWLQGTPISLGRPERSVRMFGANIATAAKRTKGWLNKDRERGAPAKSRNQQQGVLGTNIYVAGEKTKIGTISACYDNPLGLEVKLLFPLGMDHDLSLITASEGALLPPMTQIPNHARIAKTFITPNEILNAESPQAFQAFWRFSNNNRDWRGGHFVTDPARNAVIAETEYWWEQRHLKIKRAIIWRTLIDDWPLRGGSGGVVCLGNPAAETYRAAVFQNYQSMTMTTNTFRKQDVCRKLKGFPQTCSFKAGFLLPEDVQNATIVFGEDEVPQERRSVSGPSGPVHPDGLVKPVVTRRKENRTDN</sequence>
<comment type="caution">
    <text evidence="2">The sequence shown here is derived from an EMBL/GenBank/DDBJ whole genome shotgun (WGS) entry which is preliminary data.</text>
</comment>
<feature type="region of interest" description="Disordered" evidence="1">
    <location>
        <begin position="298"/>
        <end position="333"/>
    </location>
</feature>
<dbReference type="Proteomes" id="UP001172101">
    <property type="component" value="Unassembled WGS sequence"/>
</dbReference>
<gene>
    <name evidence="2" type="ORF">B0T26DRAFT_158621</name>
</gene>
<evidence type="ECO:0000313" key="3">
    <source>
        <dbReference type="Proteomes" id="UP001172101"/>
    </source>
</evidence>
<reference evidence="2" key="1">
    <citation type="submission" date="2023-06" db="EMBL/GenBank/DDBJ databases">
        <title>Genome-scale phylogeny and comparative genomics of the fungal order Sordariales.</title>
        <authorList>
            <consortium name="Lawrence Berkeley National Laboratory"/>
            <person name="Hensen N."/>
            <person name="Bonometti L."/>
            <person name="Westerberg I."/>
            <person name="Brannstrom I.O."/>
            <person name="Guillou S."/>
            <person name="Cros-Aarteil S."/>
            <person name="Calhoun S."/>
            <person name="Haridas S."/>
            <person name="Kuo A."/>
            <person name="Mondo S."/>
            <person name="Pangilinan J."/>
            <person name="Riley R."/>
            <person name="LaButti K."/>
            <person name="Andreopoulos B."/>
            <person name="Lipzen A."/>
            <person name="Chen C."/>
            <person name="Yanf M."/>
            <person name="Daum C."/>
            <person name="Ng V."/>
            <person name="Clum A."/>
            <person name="Steindorff A."/>
            <person name="Ohm R."/>
            <person name="Martin F."/>
            <person name="Silar P."/>
            <person name="Natvig D."/>
            <person name="Lalanne C."/>
            <person name="Gautier V."/>
            <person name="Ament-velasquez S.L."/>
            <person name="Kruys A."/>
            <person name="Hutchinson M.I."/>
            <person name="Powell A.J."/>
            <person name="Barry K."/>
            <person name="Miller A.N."/>
            <person name="Grigoriev I.V."/>
            <person name="Debuchy R."/>
            <person name="Gladieux P."/>
            <person name="Thoren M.H."/>
            <person name="Johannesson H."/>
        </authorList>
    </citation>
    <scope>NUCLEOTIDE SEQUENCE</scope>
    <source>
        <strain evidence="2">SMH2392-1A</strain>
    </source>
</reference>
<proteinExistence type="predicted"/>
<dbReference type="EMBL" id="JAUIRO010000002">
    <property type="protein sequence ID" value="KAK0728111.1"/>
    <property type="molecule type" value="Genomic_DNA"/>
</dbReference>
<organism evidence="2 3">
    <name type="scientific">Lasiosphaeria miniovina</name>
    <dbReference type="NCBI Taxonomy" id="1954250"/>
    <lineage>
        <taxon>Eukaryota</taxon>
        <taxon>Fungi</taxon>
        <taxon>Dikarya</taxon>
        <taxon>Ascomycota</taxon>
        <taxon>Pezizomycotina</taxon>
        <taxon>Sordariomycetes</taxon>
        <taxon>Sordariomycetidae</taxon>
        <taxon>Sordariales</taxon>
        <taxon>Lasiosphaeriaceae</taxon>
        <taxon>Lasiosphaeria</taxon>
    </lineage>
</organism>
<accession>A0AA40B5K0</accession>
<keyword evidence="3" id="KW-1185">Reference proteome</keyword>
<dbReference type="RefSeq" id="XP_060300966.1">
    <property type="nucleotide sequence ID" value="XM_060433493.1"/>
</dbReference>
<dbReference type="AlphaFoldDB" id="A0AA40B5K0"/>
<name>A0AA40B5K0_9PEZI</name>